<keyword evidence="2" id="KW-1185">Reference proteome</keyword>
<organism evidence="1 2">
    <name type="scientific">Bacteroides caccae CL03T12C61</name>
    <dbReference type="NCBI Taxonomy" id="997873"/>
    <lineage>
        <taxon>Bacteria</taxon>
        <taxon>Pseudomonadati</taxon>
        <taxon>Bacteroidota</taxon>
        <taxon>Bacteroidia</taxon>
        <taxon>Bacteroidales</taxon>
        <taxon>Bacteroidaceae</taxon>
        <taxon>Bacteroides</taxon>
    </lineage>
</organism>
<dbReference type="EMBL" id="AGXF01000007">
    <property type="protein sequence ID" value="EIY20379.1"/>
    <property type="molecule type" value="Genomic_DNA"/>
</dbReference>
<comment type="caution">
    <text evidence="1">The sequence shown here is derived from an EMBL/GenBank/DDBJ whole genome shotgun (WGS) entry which is preliminary data.</text>
</comment>
<gene>
    <name evidence="1" type="ORF">HMPREF1061_01985</name>
</gene>
<name>I9EJS8_9BACE</name>
<protein>
    <submittedName>
        <fullName evidence="1">Uncharacterized protein</fullName>
    </submittedName>
</protein>
<dbReference type="HOGENOM" id="CLU_3380357_0_0_10"/>
<proteinExistence type="predicted"/>
<reference evidence="1 2" key="1">
    <citation type="submission" date="2012-02" db="EMBL/GenBank/DDBJ databases">
        <title>The Genome Sequence of Bacteroides caccae CL03T12C61.</title>
        <authorList>
            <consortium name="The Broad Institute Genome Sequencing Platform"/>
            <person name="Earl A."/>
            <person name="Ward D."/>
            <person name="Feldgarden M."/>
            <person name="Gevers D."/>
            <person name="Zitomersky N.L."/>
            <person name="Coyne M.J."/>
            <person name="Comstock L.E."/>
            <person name="Young S.K."/>
            <person name="Zeng Q."/>
            <person name="Gargeya S."/>
            <person name="Fitzgerald M."/>
            <person name="Haas B."/>
            <person name="Abouelleil A."/>
            <person name="Alvarado L."/>
            <person name="Arachchi H.M."/>
            <person name="Berlin A."/>
            <person name="Chapman S.B."/>
            <person name="Gearin G."/>
            <person name="Goldberg J."/>
            <person name="Griggs A."/>
            <person name="Gujja S."/>
            <person name="Hansen M."/>
            <person name="Heiman D."/>
            <person name="Howarth C."/>
            <person name="Larimer J."/>
            <person name="Lui A."/>
            <person name="MacDonald P.J.P."/>
            <person name="McCowen C."/>
            <person name="Montmayeur A."/>
            <person name="Murphy C."/>
            <person name="Neiman D."/>
            <person name="Pearson M."/>
            <person name="Priest M."/>
            <person name="Roberts A."/>
            <person name="Saif S."/>
            <person name="Shea T."/>
            <person name="Sisk P."/>
            <person name="Stolte C."/>
            <person name="Sykes S."/>
            <person name="Wortman J."/>
            <person name="Nusbaum C."/>
            <person name="Birren B."/>
        </authorList>
    </citation>
    <scope>NUCLEOTIDE SEQUENCE [LARGE SCALE GENOMIC DNA]</scope>
    <source>
        <strain evidence="1 2">CL03T12C61</strain>
    </source>
</reference>
<accession>I9EJS8</accession>
<evidence type="ECO:0000313" key="2">
    <source>
        <dbReference type="Proteomes" id="UP000002965"/>
    </source>
</evidence>
<evidence type="ECO:0000313" key="1">
    <source>
        <dbReference type="EMBL" id="EIY20379.1"/>
    </source>
</evidence>
<dbReference type="AlphaFoldDB" id="I9EJS8"/>
<dbReference type="Proteomes" id="UP000002965">
    <property type="component" value="Unassembled WGS sequence"/>
</dbReference>
<sequence>MKLKDIVSQLANRINQPHVIEVYLRQVYAKGFV</sequence>